<dbReference type="PROSITE" id="PS00411">
    <property type="entry name" value="KINESIN_MOTOR_1"/>
    <property type="match status" value="1"/>
</dbReference>
<dbReference type="PANTHER" id="PTHR47972:SF28">
    <property type="entry name" value="KINESIN-LIKE PROTEIN KLP-3"/>
    <property type="match status" value="1"/>
</dbReference>
<evidence type="ECO:0000256" key="2">
    <source>
        <dbReference type="ARBA" id="ARBA00022840"/>
    </source>
</evidence>
<comment type="caution">
    <text evidence="3">Lacks conserved residue(s) required for the propagation of feature annotation.</text>
</comment>
<feature type="non-terminal residue" evidence="5">
    <location>
        <position position="1"/>
    </location>
</feature>
<dbReference type="InterPro" id="IPR027417">
    <property type="entry name" value="P-loop_NTPase"/>
</dbReference>
<dbReference type="PRINTS" id="PR00380">
    <property type="entry name" value="KINESINHEAVY"/>
</dbReference>
<evidence type="ECO:0000313" key="5">
    <source>
        <dbReference type="EMBL" id="CAE8697064.1"/>
    </source>
</evidence>
<dbReference type="GO" id="GO:0003777">
    <property type="term" value="F:microtubule motor activity"/>
    <property type="evidence" value="ECO:0007669"/>
    <property type="project" value="InterPro"/>
</dbReference>
<organism evidence="5 6">
    <name type="scientific">Polarella glacialis</name>
    <name type="common">Dinoflagellate</name>
    <dbReference type="NCBI Taxonomy" id="89957"/>
    <lineage>
        <taxon>Eukaryota</taxon>
        <taxon>Sar</taxon>
        <taxon>Alveolata</taxon>
        <taxon>Dinophyceae</taxon>
        <taxon>Suessiales</taxon>
        <taxon>Suessiaceae</taxon>
        <taxon>Polarella</taxon>
    </lineage>
</organism>
<comment type="caution">
    <text evidence="5">The sequence shown here is derived from an EMBL/GenBank/DDBJ whole genome shotgun (WGS) entry which is preliminary data.</text>
</comment>
<dbReference type="Proteomes" id="UP000626109">
    <property type="component" value="Unassembled WGS sequence"/>
</dbReference>
<dbReference type="GO" id="GO:0007018">
    <property type="term" value="P:microtubule-based movement"/>
    <property type="evidence" value="ECO:0007669"/>
    <property type="project" value="InterPro"/>
</dbReference>
<name>A0A813KAH2_POLGL</name>
<comment type="similarity">
    <text evidence="3">Belongs to the TRAFAC class myosin-kinesin ATPase superfamily. Kinesin family.</text>
</comment>
<evidence type="ECO:0000259" key="4">
    <source>
        <dbReference type="PROSITE" id="PS50067"/>
    </source>
</evidence>
<feature type="non-terminal residue" evidence="5">
    <location>
        <position position="242"/>
    </location>
</feature>
<dbReference type="SUPFAM" id="SSF52540">
    <property type="entry name" value="P-loop containing nucleoside triphosphate hydrolases"/>
    <property type="match status" value="1"/>
</dbReference>
<keyword evidence="2" id="KW-0067">ATP-binding</keyword>
<evidence type="ECO:0000313" key="6">
    <source>
        <dbReference type="Proteomes" id="UP000626109"/>
    </source>
</evidence>
<reference evidence="5" key="1">
    <citation type="submission" date="2021-02" db="EMBL/GenBank/DDBJ databases">
        <authorList>
            <person name="Dougan E. K."/>
            <person name="Rhodes N."/>
            <person name="Thang M."/>
            <person name="Chan C."/>
        </authorList>
    </citation>
    <scope>NUCLEOTIDE SEQUENCE</scope>
</reference>
<dbReference type="Gene3D" id="3.40.850.10">
    <property type="entry name" value="Kinesin motor domain"/>
    <property type="match status" value="1"/>
</dbReference>
<evidence type="ECO:0000256" key="1">
    <source>
        <dbReference type="ARBA" id="ARBA00022741"/>
    </source>
</evidence>
<dbReference type="AlphaFoldDB" id="A0A813KAH2"/>
<dbReference type="InterPro" id="IPR001752">
    <property type="entry name" value="Kinesin_motor_dom"/>
</dbReference>
<keyword evidence="1" id="KW-0547">Nucleotide-binding</keyword>
<dbReference type="GO" id="GO:0005524">
    <property type="term" value="F:ATP binding"/>
    <property type="evidence" value="ECO:0007669"/>
    <property type="project" value="UniProtKB-KW"/>
</dbReference>
<dbReference type="GO" id="GO:0015630">
    <property type="term" value="C:microtubule cytoskeleton"/>
    <property type="evidence" value="ECO:0007669"/>
    <property type="project" value="TreeGrafter"/>
</dbReference>
<proteinExistence type="inferred from homology"/>
<gene>
    <name evidence="5" type="ORF">PGLA2088_LOCUS30095</name>
</gene>
<evidence type="ECO:0000256" key="3">
    <source>
        <dbReference type="PROSITE-ProRule" id="PRU00283"/>
    </source>
</evidence>
<dbReference type="Pfam" id="PF00225">
    <property type="entry name" value="Kinesin"/>
    <property type="match status" value="1"/>
</dbReference>
<sequence length="242" mass="26258">ADALEQGGLRLEVMVQIVEIYNEQFRDLLTPDAASREPPRLKMAMPSSSAILQGAESRSISRDCNGGIMRSLQAALRFGQAQRATSATSVHGRSSRSHLVMLLYLVTSDPATGIKVRVGRLSLVDLAGSERVKSSEATGDRLKEAQHINKSLSALADVMVAKEKCVAHVPYRNSKLTHLLQDALGGQQNSRTVFIVAVPPTRTVLGETLHSLQFSSRLNSIAVHRCSRSSLLLDTSNCGRSR</sequence>
<feature type="domain" description="Kinesin motor" evidence="4">
    <location>
        <begin position="1"/>
        <end position="221"/>
    </location>
</feature>
<dbReference type="GO" id="GO:0008017">
    <property type="term" value="F:microtubule binding"/>
    <property type="evidence" value="ECO:0007669"/>
    <property type="project" value="InterPro"/>
</dbReference>
<dbReference type="InterPro" id="IPR019821">
    <property type="entry name" value="Kinesin_motor_CS"/>
</dbReference>
<dbReference type="PANTHER" id="PTHR47972">
    <property type="entry name" value="KINESIN-LIKE PROTEIN KLP-3"/>
    <property type="match status" value="1"/>
</dbReference>
<dbReference type="EMBL" id="CAJNNW010028636">
    <property type="protein sequence ID" value="CAE8697064.1"/>
    <property type="molecule type" value="Genomic_DNA"/>
</dbReference>
<protein>
    <recommendedName>
        <fullName evidence="4">Kinesin motor domain-containing protein</fullName>
    </recommendedName>
</protein>
<dbReference type="PROSITE" id="PS50067">
    <property type="entry name" value="KINESIN_MOTOR_2"/>
    <property type="match status" value="1"/>
</dbReference>
<dbReference type="InterPro" id="IPR036961">
    <property type="entry name" value="Kinesin_motor_dom_sf"/>
</dbReference>
<dbReference type="SMART" id="SM00129">
    <property type="entry name" value="KISc"/>
    <property type="match status" value="1"/>
</dbReference>
<dbReference type="InterPro" id="IPR027640">
    <property type="entry name" value="Kinesin-like_fam"/>
</dbReference>
<accession>A0A813KAH2</accession>